<evidence type="ECO:0000256" key="3">
    <source>
        <dbReference type="ARBA" id="ARBA00022679"/>
    </source>
</evidence>
<evidence type="ECO:0000256" key="4">
    <source>
        <dbReference type="ARBA" id="ARBA00022723"/>
    </source>
</evidence>
<dbReference type="PROSITE" id="PS00444">
    <property type="entry name" value="POLYPRENYL_SYNTHASE_2"/>
    <property type="match status" value="1"/>
</dbReference>
<organism evidence="7 8">
    <name type="scientific">Bacteroides reticulotermitis</name>
    <dbReference type="NCBI Taxonomy" id="1133319"/>
    <lineage>
        <taxon>Bacteria</taxon>
        <taxon>Pseudomonadati</taxon>
        <taxon>Bacteroidota</taxon>
        <taxon>Bacteroidia</taxon>
        <taxon>Bacteroidales</taxon>
        <taxon>Bacteroidaceae</taxon>
        <taxon>Bacteroides</taxon>
    </lineage>
</organism>
<dbReference type="GO" id="GO:0004161">
    <property type="term" value="F:dimethylallyltranstransferase activity"/>
    <property type="evidence" value="ECO:0007669"/>
    <property type="project" value="UniProtKB-EC"/>
</dbReference>
<dbReference type="Proteomes" id="UP000560658">
    <property type="component" value="Unassembled WGS sequence"/>
</dbReference>
<keyword evidence="3 6" id="KW-0808">Transferase</keyword>
<dbReference type="GO" id="GO:0004337">
    <property type="term" value="F:(2E,6E)-farnesyl diphosphate synthase activity"/>
    <property type="evidence" value="ECO:0007669"/>
    <property type="project" value="UniProtKB-EC"/>
</dbReference>
<dbReference type="EC" id="2.5.1.29" evidence="7"/>
<dbReference type="InterPro" id="IPR033749">
    <property type="entry name" value="Polyprenyl_synt_CS"/>
</dbReference>
<name>A0A840D1I2_9BACE</name>
<dbReference type="SUPFAM" id="SSF48576">
    <property type="entry name" value="Terpenoid synthases"/>
    <property type="match status" value="1"/>
</dbReference>
<dbReference type="SFLD" id="SFLDG01017">
    <property type="entry name" value="Polyprenyl_Transferase_Like"/>
    <property type="match status" value="1"/>
</dbReference>
<evidence type="ECO:0000256" key="2">
    <source>
        <dbReference type="ARBA" id="ARBA00006706"/>
    </source>
</evidence>
<dbReference type="Pfam" id="PF00348">
    <property type="entry name" value="polyprenyl_synt"/>
    <property type="match status" value="1"/>
</dbReference>
<keyword evidence="8" id="KW-1185">Reference proteome</keyword>
<dbReference type="CDD" id="cd00685">
    <property type="entry name" value="Trans_IPPS_HT"/>
    <property type="match status" value="1"/>
</dbReference>
<gene>
    <name evidence="7" type="ORF">GGR06_000121</name>
</gene>
<dbReference type="EMBL" id="JACIER010000001">
    <property type="protein sequence ID" value="MBB4042362.1"/>
    <property type="molecule type" value="Genomic_DNA"/>
</dbReference>
<accession>A0A840D1I2</accession>
<dbReference type="SFLD" id="SFLDS00005">
    <property type="entry name" value="Isoprenoid_Synthase_Type_I"/>
    <property type="match status" value="1"/>
</dbReference>
<dbReference type="GO" id="GO:0046872">
    <property type="term" value="F:metal ion binding"/>
    <property type="evidence" value="ECO:0007669"/>
    <property type="project" value="UniProtKB-KW"/>
</dbReference>
<dbReference type="GO" id="GO:0004311">
    <property type="term" value="F:geranylgeranyl diphosphate synthase activity"/>
    <property type="evidence" value="ECO:0007669"/>
    <property type="project" value="UniProtKB-EC"/>
</dbReference>
<dbReference type="RefSeq" id="WP_044163819.1">
    <property type="nucleotide sequence ID" value="NZ_JACIER010000001.1"/>
</dbReference>
<evidence type="ECO:0000256" key="5">
    <source>
        <dbReference type="ARBA" id="ARBA00022842"/>
    </source>
</evidence>
<dbReference type="InterPro" id="IPR000092">
    <property type="entry name" value="Polyprenyl_synt"/>
</dbReference>
<keyword evidence="5" id="KW-0460">Magnesium</keyword>
<evidence type="ECO:0000313" key="7">
    <source>
        <dbReference type="EMBL" id="MBB4042362.1"/>
    </source>
</evidence>
<dbReference type="EC" id="2.5.1.1" evidence="7"/>
<dbReference type="AlphaFoldDB" id="A0A840D1I2"/>
<dbReference type="GO" id="GO:0008299">
    <property type="term" value="P:isoprenoid biosynthetic process"/>
    <property type="evidence" value="ECO:0007669"/>
    <property type="project" value="InterPro"/>
</dbReference>
<reference evidence="7" key="1">
    <citation type="submission" date="2020-08" db="EMBL/GenBank/DDBJ databases">
        <title>Genomic Encyclopedia of Type Strains, Phase IV (KMG-IV): sequencing the most valuable type-strain genomes for metagenomic binning, comparative biology and taxonomic classification.</title>
        <authorList>
            <person name="Goeker M."/>
        </authorList>
    </citation>
    <scope>NUCLEOTIDE SEQUENCE [LARGE SCALE GENOMIC DNA]</scope>
    <source>
        <strain evidence="7">DSM 105720</strain>
    </source>
</reference>
<dbReference type="Gene3D" id="1.10.600.10">
    <property type="entry name" value="Farnesyl Diphosphate Synthase"/>
    <property type="match status" value="1"/>
</dbReference>
<comment type="cofactor">
    <cofactor evidence="1">
        <name>Mg(2+)</name>
        <dbReference type="ChEBI" id="CHEBI:18420"/>
    </cofactor>
</comment>
<sequence length="324" mass="36949">MFTAAQLLDKINNHILDIRINRTPKGLYDPIEYILSLGGKRIRPVLMLMAYNLYKQNVNAIYGPATGLEVYHNYTLLHDDLMDRADVRRGKPTVHKVWNDNTAILSGDAMLVLAYQYMTDSAPEHLKEVMELFSLTALEICEGQQMDMEFESRNDVAEEEYVEMIRLKTAVLLAAGLKIGAILAGASTEDADHLYHFGMNIGVAFQLQDDLLDVYGDPVLFGKNTGGDILCNKKTYMLIKALQRADNEQRTALDRWLTAEAYQPAEKIEAVTELYNQLDIRAVCENKMREYYTLAMNSLDAVSVVEEKKQELKNMMKQLMYRKI</sequence>
<dbReference type="InterPro" id="IPR008949">
    <property type="entry name" value="Isoprenoid_synthase_dom_sf"/>
</dbReference>
<evidence type="ECO:0000256" key="6">
    <source>
        <dbReference type="RuleBase" id="RU004466"/>
    </source>
</evidence>
<proteinExistence type="inferred from homology"/>
<dbReference type="PROSITE" id="PS00723">
    <property type="entry name" value="POLYPRENYL_SYNTHASE_1"/>
    <property type="match status" value="1"/>
</dbReference>
<evidence type="ECO:0000313" key="8">
    <source>
        <dbReference type="Proteomes" id="UP000560658"/>
    </source>
</evidence>
<comment type="similarity">
    <text evidence="2 6">Belongs to the FPP/GGPP synthase family.</text>
</comment>
<comment type="caution">
    <text evidence="7">The sequence shown here is derived from an EMBL/GenBank/DDBJ whole genome shotgun (WGS) entry which is preliminary data.</text>
</comment>
<dbReference type="PANTHER" id="PTHR12001">
    <property type="entry name" value="GERANYLGERANYL PYROPHOSPHATE SYNTHASE"/>
    <property type="match status" value="1"/>
</dbReference>
<dbReference type="PANTHER" id="PTHR12001:SF85">
    <property type="entry name" value="SHORT CHAIN ISOPRENYL DIPHOSPHATE SYNTHASE"/>
    <property type="match status" value="1"/>
</dbReference>
<protein>
    <submittedName>
        <fullName evidence="7">Geranylgeranyl diphosphate synthase type II</fullName>
        <ecNumber evidence="7">2.5.1.1</ecNumber>
        <ecNumber evidence="7">2.5.1.10</ecNumber>
        <ecNumber evidence="7">2.5.1.29</ecNumber>
    </submittedName>
</protein>
<keyword evidence="4" id="KW-0479">Metal-binding</keyword>
<evidence type="ECO:0000256" key="1">
    <source>
        <dbReference type="ARBA" id="ARBA00001946"/>
    </source>
</evidence>
<dbReference type="EC" id="2.5.1.10" evidence="7"/>